<dbReference type="InterPro" id="IPR057661">
    <property type="entry name" value="RsdA/BaiN/AoA(So)_Rossmann"/>
</dbReference>
<dbReference type="Gene3D" id="3.50.50.60">
    <property type="entry name" value="FAD/NAD(P)-binding domain"/>
    <property type="match status" value="1"/>
</dbReference>
<dbReference type="Pfam" id="PF03486">
    <property type="entry name" value="HI0933_like"/>
    <property type="match status" value="1"/>
</dbReference>
<evidence type="ECO:0000256" key="3">
    <source>
        <dbReference type="ARBA" id="ARBA00022827"/>
    </source>
</evidence>
<name>A0A0G0MAH4_9BACT</name>
<dbReference type="InterPro" id="IPR023166">
    <property type="entry name" value="BaiN-like_dom_sf"/>
</dbReference>
<dbReference type="Pfam" id="PF22780">
    <property type="entry name" value="HI0933_like_1st"/>
    <property type="match status" value="1"/>
</dbReference>
<dbReference type="SUPFAM" id="SSF160996">
    <property type="entry name" value="HI0933 insert domain-like"/>
    <property type="match status" value="1"/>
</dbReference>
<keyword evidence="3" id="KW-0274">FAD</keyword>
<keyword evidence="2" id="KW-0285">Flavoprotein</keyword>
<sequence length="414" mass="45128">MTYDIVIIGGGPAGMMAAARASERGARVLVLEKNESLGKKLLATGHGRCNLSNVFADDKNVMPAYGVNYKFLFSVFDQFGVEKTLDFFHGLGLKTKVEDNGRIFPESDRALDVRLVLAEYLKKNNVTILFGSKVKSVIGKKNKIEKIVLEDGKEIVAKNYIIATGGKSYPGTGSTGDAYEWLAGLGHKIIAPRPALTSVIVKEKFVKDLEGTSLKDVGISIFQNKKKIISRIGDLLFTADGLSGPVIIDLSRQIGALLSESVFVKIDLFPAVMTDVLEKKIQNDFHNSNNKMFKNYLAGLVSPKLVPSIIKLSGIFENKLINSISKEERKRLVLLLKEFCFTVSGLGGFEKAMVTAGGVDIKEVDPKTMRSRLYNNLFLAGEVLDLDGPSGGYNLQICWSTGYVAGENAVKSVS</sequence>
<dbReference type="PANTHER" id="PTHR42887">
    <property type="entry name" value="OS12G0638800 PROTEIN"/>
    <property type="match status" value="1"/>
</dbReference>
<dbReference type="NCBIfam" id="TIGR00275">
    <property type="entry name" value="aminoacetone oxidase family FAD-binding enzyme"/>
    <property type="match status" value="1"/>
</dbReference>
<reference evidence="6 7" key="1">
    <citation type="journal article" date="2015" name="Nature">
        <title>rRNA introns, odd ribosomes, and small enigmatic genomes across a large radiation of phyla.</title>
        <authorList>
            <person name="Brown C.T."/>
            <person name="Hug L.A."/>
            <person name="Thomas B.C."/>
            <person name="Sharon I."/>
            <person name="Castelle C.J."/>
            <person name="Singh A."/>
            <person name="Wilkins M.J."/>
            <person name="Williams K.H."/>
            <person name="Banfield J.F."/>
        </authorList>
    </citation>
    <scope>NUCLEOTIDE SEQUENCE [LARGE SCALE GENOMIC DNA]</scope>
</reference>
<dbReference type="AlphaFoldDB" id="A0A0G0MAH4"/>
<feature type="domain" description="RsdA/BaiN/AoA(So)-like Rossmann fold-like" evidence="4">
    <location>
        <begin position="4"/>
        <end position="407"/>
    </location>
</feature>
<protein>
    <submittedName>
        <fullName evidence="6">Pyridine nucleotide-disulfide oxidoreductase</fullName>
    </submittedName>
</protein>
<evidence type="ECO:0000256" key="2">
    <source>
        <dbReference type="ARBA" id="ARBA00022630"/>
    </source>
</evidence>
<dbReference type="PRINTS" id="PR00368">
    <property type="entry name" value="FADPNR"/>
</dbReference>
<dbReference type="SUPFAM" id="SSF51905">
    <property type="entry name" value="FAD/NAD(P)-binding domain"/>
    <property type="match status" value="1"/>
</dbReference>
<dbReference type="InterPro" id="IPR055178">
    <property type="entry name" value="RsdA/BaiN/AoA(So)-like_dom"/>
</dbReference>
<dbReference type="PATRIC" id="fig|1618638.3.peg.431"/>
<comment type="caution">
    <text evidence="6">The sequence shown here is derived from an EMBL/GenBank/DDBJ whole genome shotgun (WGS) entry which is preliminary data.</text>
</comment>
<evidence type="ECO:0000256" key="1">
    <source>
        <dbReference type="ARBA" id="ARBA00001974"/>
    </source>
</evidence>
<evidence type="ECO:0000313" key="6">
    <source>
        <dbReference type="EMBL" id="KKQ70749.1"/>
    </source>
</evidence>
<proteinExistence type="predicted"/>
<evidence type="ECO:0000259" key="5">
    <source>
        <dbReference type="Pfam" id="PF22780"/>
    </source>
</evidence>
<dbReference type="PRINTS" id="PR00411">
    <property type="entry name" value="PNDRDTASEI"/>
</dbReference>
<evidence type="ECO:0000259" key="4">
    <source>
        <dbReference type="Pfam" id="PF03486"/>
    </source>
</evidence>
<feature type="domain" description="RsdA/BaiN/AoA(So)-like insert" evidence="5">
    <location>
        <begin position="193"/>
        <end position="354"/>
    </location>
</feature>
<dbReference type="EMBL" id="LBUU01000003">
    <property type="protein sequence ID" value="KKQ70749.1"/>
    <property type="molecule type" value="Genomic_DNA"/>
</dbReference>
<dbReference type="InterPro" id="IPR004792">
    <property type="entry name" value="BaiN-like"/>
</dbReference>
<dbReference type="Gene3D" id="1.10.8.260">
    <property type="entry name" value="HI0933 insert domain-like"/>
    <property type="match status" value="1"/>
</dbReference>
<dbReference type="Proteomes" id="UP000034022">
    <property type="component" value="Unassembled WGS sequence"/>
</dbReference>
<dbReference type="PANTHER" id="PTHR42887:SF2">
    <property type="entry name" value="OS12G0638800 PROTEIN"/>
    <property type="match status" value="1"/>
</dbReference>
<gene>
    <name evidence="6" type="ORF">US91_C0003G0079</name>
</gene>
<accession>A0A0G0MAH4</accession>
<dbReference type="InterPro" id="IPR036188">
    <property type="entry name" value="FAD/NAD-bd_sf"/>
</dbReference>
<evidence type="ECO:0000313" key="7">
    <source>
        <dbReference type="Proteomes" id="UP000034022"/>
    </source>
</evidence>
<dbReference type="Gene3D" id="2.40.30.10">
    <property type="entry name" value="Translation factors"/>
    <property type="match status" value="1"/>
</dbReference>
<comment type="cofactor">
    <cofactor evidence="1">
        <name>FAD</name>
        <dbReference type="ChEBI" id="CHEBI:57692"/>
    </cofactor>
</comment>
<organism evidence="6 7">
    <name type="scientific">Candidatus Falkowbacteria bacterium GW2011_GWE1_38_31</name>
    <dbReference type="NCBI Taxonomy" id="1618638"/>
    <lineage>
        <taxon>Bacteria</taxon>
        <taxon>Candidatus Falkowiibacteriota</taxon>
    </lineage>
</organism>